<dbReference type="AlphaFoldDB" id="A0A2S8AGB0"/>
<proteinExistence type="inferred from homology"/>
<keyword evidence="9" id="KW-1185">Reference proteome</keyword>
<sequence length="118" mass="13579">MQKIKLKGLKVYAYHGCMEEEAKIGSYYLVNLTIWLKLKKAGKSDHLEDTINYGELSQIIKDQMAIRSHLLENVALRILSQIKKQFHKIKKAKVSVSKVNPPVNADINHVKVSFKKKF</sequence>
<dbReference type="UniPathway" id="UPA00077">
    <property type="reaction ID" value="UER00154"/>
</dbReference>
<evidence type="ECO:0000313" key="9">
    <source>
        <dbReference type="Proteomes" id="UP000238042"/>
    </source>
</evidence>
<dbReference type="Pfam" id="PF02152">
    <property type="entry name" value="FolB"/>
    <property type="match status" value="1"/>
</dbReference>
<evidence type="ECO:0000256" key="4">
    <source>
        <dbReference type="ARBA" id="ARBA00022909"/>
    </source>
</evidence>
<gene>
    <name evidence="8" type="primary">folB</name>
    <name evidence="8" type="ORF">C4S77_01115</name>
</gene>
<dbReference type="GO" id="GO:0046654">
    <property type="term" value="P:tetrahydrofolate biosynthetic process"/>
    <property type="evidence" value="ECO:0007669"/>
    <property type="project" value="UniProtKB-UniRule"/>
</dbReference>
<keyword evidence="5 6" id="KW-0456">Lyase</keyword>
<evidence type="ECO:0000259" key="7">
    <source>
        <dbReference type="SMART" id="SM00905"/>
    </source>
</evidence>
<evidence type="ECO:0000256" key="6">
    <source>
        <dbReference type="RuleBase" id="RU362079"/>
    </source>
</evidence>
<dbReference type="GO" id="GO:0046656">
    <property type="term" value="P:folic acid biosynthetic process"/>
    <property type="evidence" value="ECO:0007669"/>
    <property type="project" value="UniProtKB-UniRule"/>
</dbReference>
<evidence type="ECO:0000256" key="1">
    <source>
        <dbReference type="ARBA" id="ARBA00001353"/>
    </source>
</evidence>
<evidence type="ECO:0000256" key="5">
    <source>
        <dbReference type="ARBA" id="ARBA00023239"/>
    </source>
</evidence>
<dbReference type="SMART" id="SM00905">
    <property type="entry name" value="FolB"/>
    <property type="match status" value="1"/>
</dbReference>
<dbReference type="SUPFAM" id="SSF55620">
    <property type="entry name" value="Tetrahydrobiopterin biosynthesis enzymes-like"/>
    <property type="match status" value="1"/>
</dbReference>
<name>A0A2S8AGB0_9FLAO</name>
<dbReference type="Proteomes" id="UP000238042">
    <property type="component" value="Unassembled WGS sequence"/>
</dbReference>
<protein>
    <recommendedName>
        <fullName evidence="6">7,8-dihydroneopterin aldolase</fullName>
        <ecNumber evidence="6">4.1.2.25</ecNumber>
    </recommendedName>
</protein>
<dbReference type="RefSeq" id="WP_105245422.1">
    <property type="nucleotide sequence ID" value="NZ_PSZM01000001.1"/>
</dbReference>
<comment type="function">
    <text evidence="6">Catalyzes the conversion of 7,8-dihydroneopterin to 6-hydroxymethyl-7,8-dihydropterin.</text>
</comment>
<dbReference type="InterPro" id="IPR006157">
    <property type="entry name" value="FolB_dom"/>
</dbReference>
<accession>A0A2S8AGB0</accession>
<evidence type="ECO:0000256" key="3">
    <source>
        <dbReference type="ARBA" id="ARBA00005708"/>
    </source>
</evidence>
<dbReference type="NCBIfam" id="TIGR00525">
    <property type="entry name" value="folB"/>
    <property type="match status" value="1"/>
</dbReference>
<comment type="similarity">
    <text evidence="3 6">Belongs to the DHNA family.</text>
</comment>
<keyword evidence="4 6" id="KW-0289">Folate biosynthesis</keyword>
<dbReference type="NCBIfam" id="TIGR00526">
    <property type="entry name" value="folB_dom"/>
    <property type="match status" value="1"/>
</dbReference>
<dbReference type="Gene3D" id="3.30.1130.10">
    <property type="match status" value="1"/>
</dbReference>
<evidence type="ECO:0000313" key="8">
    <source>
        <dbReference type="EMBL" id="PQL95425.1"/>
    </source>
</evidence>
<dbReference type="GO" id="GO:0005737">
    <property type="term" value="C:cytoplasm"/>
    <property type="evidence" value="ECO:0007669"/>
    <property type="project" value="TreeGrafter"/>
</dbReference>
<dbReference type="PANTHER" id="PTHR42844">
    <property type="entry name" value="DIHYDRONEOPTERIN ALDOLASE 1-RELATED"/>
    <property type="match status" value="1"/>
</dbReference>
<dbReference type="PANTHER" id="PTHR42844:SF1">
    <property type="entry name" value="DIHYDRONEOPTERIN ALDOLASE 1-RELATED"/>
    <property type="match status" value="1"/>
</dbReference>
<comment type="pathway">
    <text evidence="2 6">Cofactor biosynthesis; tetrahydrofolate biosynthesis; 2-amino-4-hydroxy-6-hydroxymethyl-7,8-dihydropteridine diphosphate from 7,8-dihydroneopterin triphosphate: step 3/4.</text>
</comment>
<organism evidence="8 9">
    <name type="scientific">Apibacter adventoris</name>
    <dbReference type="NCBI Taxonomy" id="1679466"/>
    <lineage>
        <taxon>Bacteria</taxon>
        <taxon>Pseudomonadati</taxon>
        <taxon>Bacteroidota</taxon>
        <taxon>Flavobacteriia</taxon>
        <taxon>Flavobacteriales</taxon>
        <taxon>Weeksellaceae</taxon>
        <taxon>Apibacter</taxon>
    </lineage>
</organism>
<comment type="caution">
    <text evidence="8">The sequence shown here is derived from an EMBL/GenBank/DDBJ whole genome shotgun (WGS) entry which is preliminary data.</text>
</comment>
<comment type="catalytic activity">
    <reaction evidence="1 6">
        <text>7,8-dihydroneopterin = 6-hydroxymethyl-7,8-dihydropterin + glycolaldehyde</text>
        <dbReference type="Rhea" id="RHEA:10540"/>
        <dbReference type="ChEBI" id="CHEBI:17001"/>
        <dbReference type="ChEBI" id="CHEBI:17071"/>
        <dbReference type="ChEBI" id="CHEBI:44841"/>
        <dbReference type="EC" id="4.1.2.25"/>
    </reaction>
</comment>
<dbReference type="EC" id="4.1.2.25" evidence="6"/>
<feature type="domain" description="Dihydroneopterin aldolase/epimerase" evidence="7">
    <location>
        <begin position="4"/>
        <end position="116"/>
    </location>
</feature>
<dbReference type="InterPro" id="IPR043133">
    <property type="entry name" value="GTP-CH-I_C/QueF"/>
</dbReference>
<dbReference type="EMBL" id="PSZM01000001">
    <property type="protein sequence ID" value="PQL95425.1"/>
    <property type="molecule type" value="Genomic_DNA"/>
</dbReference>
<evidence type="ECO:0000256" key="2">
    <source>
        <dbReference type="ARBA" id="ARBA00005013"/>
    </source>
</evidence>
<dbReference type="InterPro" id="IPR006156">
    <property type="entry name" value="Dihydroneopterin_aldolase"/>
</dbReference>
<reference evidence="8 9" key="1">
    <citation type="submission" date="2018-02" db="EMBL/GenBank/DDBJ databases">
        <title>Genome sequences of Apibacter spp., gut symbionts of Asian honey bees.</title>
        <authorList>
            <person name="Kwong W.K."/>
            <person name="Steele M.I."/>
            <person name="Moran N.A."/>
        </authorList>
    </citation>
    <scope>NUCLEOTIDE SEQUENCE [LARGE SCALE GENOMIC DNA]</scope>
    <source>
        <strain evidence="9">wkB301</strain>
    </source>
</reference>
<dbReference type="OrthoDB" id="9803748at2"/>
<dbReference type="GO" id="GO:0004150">
    <property type="term" value="F:dihydroneopterin aldolase activity"/>
    <property type="evidence" value="ECO:0007669"/>
    <property type="project" value="UniProtKB-UniRule"/>
</dbReference>